<proteinExistence type="predicted"/>
<keyword evidence="2" id="KW-1185">Reference proteome</keyword>
<protein>
    <recommendedName>
        <fullName evidence="3">Tail tubular protein B</fullName>
    </recommendedName>
</protein>
<reference evidence="1 2" key="1">
    <citation type="submission" date="2023-07" db="EMBL/GenBank/DDBJ databases">
        <title>The novel representative of Negativicutes class, Anaeroselena agilis gen. nov. sp. nov.</title>
        <authorList>
            <person name="Prokofeva M.I."/>
            <person name="Elcheninov A.G."/>
            <person name="Klyukina A."/>
            <person name="Kublanov I.V."/>
            <person name="Frolov E.N."/>
            <person name="Podosokorskaya O.A."/>
        </authorList>
    </citation>
    <scope>NUCLEOTIDE SEQUENCE [LARGE SCALE GENOMIC DNA]</scope>
    <source>
        <strain evidence="1 2">4137-cl</strain>
    </source>
</reference>
<dbReference type="EMBL" id="JAUOZS010000001">
    <property type="protein sequence ID" value="MDT8900648.1"/>
    <property type="molecule type" value="Genomic_DNA"/>
</dbReference>
<evidence type="ECO:0000313" key="2">
    <source>
        <dbReference type="Proteomes" id="UP001254848"/>
    </source>
</evidence>
<name>A0ABU3NWM7_9FIRM</name>
<accession>A0ABU3NWM7</accession>
<evidence type="ECO:0000313" key="1">
    <source>
        <dbReference type="EMBL" id="MDT8900648.1"/>
    </source>
</evidence>
<dbReference type="Pfam" id="PF25675">
    <property type="entry name" value="Phage_nozzle"/>
    <property type="match status" value="1"/>
</dbReference>
<evidence type="ECO:0008006" key="3">
    <source>
        <dbReference type="Google" id="ProtNLM"/>
    </source>
</evidence>
<organism evidence="1 2">
    <name type="scientific">Anaeroselena agilis</name>
    <dbReference type="NCBI Taxonomy" id="3063788"/>
    <lineage>
        <taxon>Bacteria</taxon>
        <taxon>Bacillati</taxon>
        <taxon>Bacillota</taxon>
        <taxon>Negativicutes</taxon>
        <taxon>Acetonemataceae</taxon>
        <taxon>Anaeroselena</taxon>
    </lineage>
</organism>
<comment type="caution">
    <text evidence="1">The sequence shown here is derived from an EMBL/GenBank/DDBJ whole genome shotgun (WGS) entry which is preliminary data.</text>
</comment>
<gene>
    <name evidence="1" type="ORF">Q4T40_05260</name>
</gene>
<dbReference type="Proteomes" id="UP001254848">
    <property type="component" value="Unassembled WGS sequence"/>
</dbReference>
<sequence>MAFISQSIKNLLAGVSQQPATLRYPEQLEHQENGLSTGPAGLQKRPPTLHVAALDASTIVSGVKPLVHLIERDASERYVVMFNGEGIAVWDLNGNRKTVNYAAGTQAYLASANPREELKAVTVADYTFITNTAVEAAMSEEVVTDVWAAQGALVHVKSGQYGRTYQIIINGAAVSSYITPDGSDPTHTAAIDTNHIASALGSYLNASYEVAQSGEGWLYIRPKTGTPAITSVETKDGFNNQAMFGFLQDTQKFSNLPSTAPNGFTVRVQGETGSSADDYYVKYDASNKVWKETAKPGILKSFDASTMPHVLVREADGAFTFREAEWDGREVGDDDSNPLPSFIGRKITDVLFIRNRLGFLAGENVILSKSGEFFKFWTSTATDVVDTDMIDDAVPDESVTTLHYGVPFNEELLLFSARGQYIGKSDTVFTPKSFRIDRTTRFDCNPHCRPVQAGRRVYFANSRAEYSSLLEYYIVQDVTEVKDAQDVSSHVPSFIPNTVHKILGSTSENLLLSLSTGDESRIYTYKYLFNEATRVQASWSFWEMGDAAILGGGFVGSTLYLLLTRGSGLYLEKMLFTQNTKDNDVEPYRAHMDRKAVTAPLTTYNILTDSTTVDVQGLYGGGSLPASATYQVVHPDGMVSRCAASAMTGGTMQIPGDLTGQRVVVGEVTNFKVVLSEIMIKNEDGKGGVKARNRGKLQVKSVTLHYDKSGYFKVSVAHAGKQTFVYEMTARLLGSTKNVLGALPLDTGSITVPVQGDSQDVTLTIESDWPAPLALIGFDWEGTYTERSTPR</sequence>
<dbReference type="InterPro" id="IPR058003">
    <property type="entry name" value="Phage_gp12"/>
</dbReference>
<dbReference type="RefSeq" id="WP_413779184.1">
    <property type="nucleotide sequence ID" value="NZ_JAUOZS010000001.1"/>
</dbReference>